<dbReference type="STRING" id="1842727.RD110_05625"/>
<dbReference type="Pfam" id="PF11981">
    <property type="entry name" value="DUF3482"/>
    <property type="match status" value="1"/>
</dbReference>
<organism evidence="2 3">
    <name type="scientific">Rhodoferax koreensis</name>
    <dbReference type="NCBI Taxonomy" id="1842727"/>
    <lineage>
        <taxon>Bacteria</taxon>
        <taxon>Pseudomonadati</taxon>
        <taxon>Pseudomonadota</taxon>
        <taxon>Betaproteobacteria</taxon>
        <taxon>Burkholderiales</taxon>
        <taxon>Comamonadaceae</taxon>
        <taxon>Rhodoferax</taxon>
    </lineage>
</organism>
<sequence>MADTPPIRIAVVGHTNAGKTSLLRTLTRQAAFGEVADRPGTTRHVERIALRMDGVGGASPVLFFDTPGLEDSTALLDHLQALGRELGGHATRLERVQAFLQGPEARQSFEQEAKVLRQMLEVDAALYVIDCREPVLPKFRCEIEILASCARPVMPVLNFVRPSADGRASREAEWQAVLSASGLHAQVRFDAVAPFIGSEQQLYQDLATLLPRQRETLAGVVRHLDREFAERRAAACRAIADGLVDLAALRREIAPESFADPVQRHRFVADFQALALARVRRCMDTVLQVYGFRREDADLAVLPWLDGRWQDDLFNPETLKQAGKRLGQGAAIGASLGLIADIAVAGVSLGAGAVVGGAVGGLVTQGWRQFGNKLVNKLRGVQELSLENELLLVAAAHLLDVQRALEQRGHAAAQKIVAGADHGAGDKGVASDAALRQVVTLVQPARSHARWAREPGDRSAEPAGRRALVDALASQLGQITGSALR</sequence>
<evidence type="ECO:0000259" key="1">
    <source>
        <dbReference type="Pfam" id="PF01926"/>
    </source>
</evidence>
<name>A0A1P8JSJ2_9BURK</name>
<dbReference type="GO" id="GO:0005525">
    <property type="term" value="F:GTP binding"/>
    <property type="evidence" value="ECO:0007669"/>
    <property type="project" value="InterPro"/>
</dbReference>
<dbReference type="InterPro" id="IPR006073">
    <property type="entry name" value="GTP-bd"/>
</dbReference>
<dbReference type="InterPro" id="IPR021871">
    <property type="entry name" value="DUF3482"/>
</dbReference>
<dbReference type="PANTHER" id="PTHR42714">
    <property type="entry name" value="TRNA MODIFICATION GTPASE GTPBP3"/>
    <property type="match status" value="1"/>
</dbReference>
<dbReference type="EMBL" id="CP019236">
    <property type="protein sequence ID" value="APW36733.1"/>
    <property type="molecule type" value="Genomic_DNA"/>
</dbReference>
<keyword evidence="3" id="KW-1185">Reference proteome</keyword>
<reference evidence="2 3" key="1">
    <citation type="submission" date="2017-01" db="EMBL/GenBank/DDBJ databases">
        <authorList>
            <person name="Mah S.A."/>
            <person name="Swanson W.J."/>
            <person name="Moy G.W."/>
            <person name="Vacquier V.D."/>
        </authorList>
    </citation>
    <scope>NUCLEOTIDE SEQUENCE [LARGE SCALE GENOMIC DNA]</scope>
    <source>
        <strain evidence="2 3">DCY110</strain>
    </source>
</reference>
<dbReference type="GO" id="GO:0030488">
    <property type="term" value="P:tRNA methylation"/>
    <property type="evidence" value="ECO:0007669"/>
    <property type="project" value="TreeGrafter"/>
</dbReference>
<dbReference type="PANTHER" id="PTHR42714:SF7">
    <property type="entry name" value="G DOMAIN-CONTAINING PROTEIN"/>
    <property type="match status" value="1"/>
</dbReference>
<dbReference type="KEGG" id="rhy:RD110_05625"/>
<dbReference type="Proteomes" id="UP000186609">
    <property type="component" value="Chromosome"/>
</dbReference>
<dbReference type="OrthoDB" id="5406017at2"/>
<gene>
    <name evidence="2" type="ORF">RD110_05625</name>
</gene>
<dbReference type="RefSeq" id="WP_076197482.1">
    <property type="nucleotide sequence ID" value="NZ_CP019236.1"/>
</dbReference>
<proteinExistence type="predicted"/>
<feature type="domain" description="G" evidence="1">
    <location>
        <begin position="8"/>
        <end position="157"/>
    </location>
</feature>
<dbReference type="GO" id="GO:0002098">
    <property type="term" value="P:tRNA wobble uridine modification"/>
    <property type="evidence" value="ECO:0007669"/>
    <property type="project" value="TreeGrafter"/>
</dbReference>
<dbReference type="InterPro" id="IPR027417">
    <property type="entry name" value="P-loop_NTPase"/>
</dbReference>
<dbReference type="AlphaFoldDB" id="A0A1P8JSJ2"/>
<accession>A0A1P8JSJ2</accession>
<dbReference type="GO" id="GO:0005829">
    <property type="term" value="C:cytosol"/>
    <property type="evidence" value="ECO:0007669"/>
    <property type="project" value="TreeGrafter"/>
</dbReference>
<dbReference type="Gene3D" id="3.40.50.300">
    <property type="entry name" value="P-loop containing nucleotide triphosphate hydrolases"/>
    <property type="match status" value="1"/>
</dbReference>
<dbReference type="Pfam" id="PF01926">
    <property type="entry name" value="MMR_HSR1"/>
    <property type="match status" value="1"/>
</dbReference>
<protein>
    <submittedName>
        <fullName evidence="2">GTP-binding protein</fullName>
    </submittedName>
</protein>
<dbReference type="SUPFAM" id="SSF52540">
    <property type="entry name" value="P-loop containing nucleoside triphosphate hydrolases"/>
    <property type="match status" value="1"/>
</dbReference>
<evidence type="ECO:0000313" key="2">
    <source>
        <dbReference type="EMBL" id="APW36733.1"/>
    </source>
</evidence>
<evidence type="ECO:0000313" key="3">
    <source>
        <dbReference type="Proteomes" id="UP000186609"/>
    </source>
</evidence>